<feature type="compositionally biased region" description="Low complexity" evidence="1">
    <location>
        <begin position="44"/>
        <end position="54"/>
    </location>
</feature>
<dbReference type="PROSITE" id="PS51257">
    <property type="entry name" value="PROKAR_LIPOPROTEIN"/>
    <property type="match status" value="1"/>
</dbReference>
<dbReference type="Proteomes" id="UP000292082">
    <property type="component" value="Unassembled WGS sequence"/>
</dbReference>
<keyword evidence="3" id="KW-1185">Reference proteome</keyword>
<gene>
    <name evidence="2" type="ORF">BD310DRAFT_810977</name>
</gene>
<accession>A0A4Q9Q7D3</accession>
<protein>
    <submittedName>
        <fullName evidence="2">Uncharacterized protein</fullName>
    </submittedName>
</protein>
<reference evidence="2 3" key="1">
    <citation type="submission" date="2019-01" db="EMBL/GenBank/DDBJ databases">
        <title>Draft genome sequences of three monokaryotic isolates of the white-rot basidiomycete fungus Dichomitus squalens.</title>
        <authorList>
            <consortium name="DOE Joint Genome Institute"/>
            <person name="Lopez S.C."/>
            <person name="Andreopoulos B."/>
            <person name="Pangilinan J."/>
            <person name="Lipzen A."/>
            <person name="Riley R."/>
            <person name="Ahrendt S."/>
            <person name="Ng V."/>
            <person name="Barry K."/>
            <person name="Daum C."/>
            <person name="Grigoriev I.V."/>
            <person name="Hilden K.S."/>
            <person name="Makela M.R."/>
            <person name="de Vries R.P."/>
        </authorList>
    </citation>
    <scope>NUCLEOTIDE SEQUENCE [LARGE SCALE GENOMIC DNA]</scope>
    <source>
        <strain evidence="2 3">CBS 464.89</strain>
    </source>
</reference>
<sequence length="287" mass="30871">MRRDPRATLQLLLAHAQPALLGLGCPRSHSRSPPSVTHPPRTPPTRLLSPRMPSATPPAAYHVADTASIPLISLRPVPHAFPLSSRRIFRALQTHRDVAHGLEAGQAVARPLIQSRSPFSRLYAPIEPQSRWPPLCHATPRVPRHRSEGRTLDMGMATAVDAPGGGLWRGGLRTCCPVVSKRAPSSAYGAGGRRAVAGILCVSFFGPNSRVRWISKVASGDPIAIVDGRVRDGWAKDDARSSPRCDALVGFSTTFALLSSARPGALQSRAPDYAAVARLRKRSCPRT</sequence>
<proteinExistence type="predicted"/>
<name>A0A4Q9Q7D3_9APHY</name>
<organism evidence="2 3">
    <name type="scientific">Dichomitus squalens</name>
    <dbReference type="NCBI Taxonomy" id="114155"/>
    <lineage>
        <taxon>Eukaryota</taxon>
        <taxon>Fungi</taxon>
        <taxon>Dikarya</taxon>
        <taxon>Basidiomycota</taxon>
        <taxon>Agaricomycotina</taxon>
        <taxon>Agaricomycetes</taxon>
        <taxon>Polyporales</taxon>
        <taxon>Polyporaceae</taxon>
        <taxon>Dichomitus</taxon>
    </lineage>
</organism>
<dbReference type="EMBL" id="ML145093">
    <property type="protein sequence ID" value="TBU62514.1"/>
    <property type="molecule type" value="Genomic_DNA"/>
</dbReference>
<feature type="region of interest" description="Disordered" evidence="1">
    <location>
        <begin position="24"/>
        <end position="57"/>
    </location>
</feature>
<feature type="compositionally biased region" description="Low complexity" evidence="1">
    <location>
        <begin position="24"/>
        <end position="35"/>
    </location>
</feature>
<evidence type="ECO:0000313" key="3">
    <source>
        <dbReference type="Proteomes" id="UP000292082"/>
    </source>
</evidence>
<dbReference type="AlphaFoldDB" id="A0A4Q9Q7D3"/>
<evidence type="ECO:0000256" key="1">
    <source>
        <dbReference type="SAM" id="MobiDB-lite"/>
    </source>
</evidence>
<evidence type="ECO:0000313" key="2">
    <source>
        <dbReference type="EMBL" id="TBU62514.1"/>
    </source>
</evidence>